<feature type="repeat" description="TPR" evidence="3">
    <location>
        <begin position="612"/>
        <end position="645"/>
    </location>
</feature>
<feature type="repeat" description="TPR" evidence="3">
    <location>
        <begin position="501"/>
        <end position="534"/>
    </location>
</feature>
<feature type="repeat" description="TPR" evidence="3">
    <location>
        <begin position="279"/>
        <end position="312"/>
    </location>
</feature>
<protein>
    <submittedName>
        <fullName evidence="5">Tetratricopeptide repeat protein</fullName>
    </submittedName>
</protein>
<evidence type="ECO:0000256" key="1">
    <source>
        <dbReference type="ARBA" id="ARBA00022737"/>
    </source>
</evidence>
<dbReference type="PANTHER" id="PTHR45586:SF1">
    <property type="entry name" value="LIPOPOLYSACCHARIDE ASSEMBLY PROTEIN B"/>
    <property type="match status" value="1"/>
</dbReference>
<dbReference type="Pfam" id="PF13181">
    <property type="entry name" value="TPR_8"/>
    <property type="match status" value="1"/>
</dbReference>
<evidence type="ECO:0000256" key="4">
    <source>
        <dbReference type="SAM" id="SignalP"/>
    </source>
</evidence>
<dbReference type="InterPro" id="IPR011990">
    <property type="entry name" value="TPR-like_helical_dom_sf"/>
</dbReference>
<dbReference type="InterPro" id="IPR051012">
    <property type="entry name" value="CellSynth/LPSAsmb/PSIAsmb"/>
</dbReference>
<keyword evidence="4" id="KW-0732">Signal</keyword>
<feature type="repeat" description="TPR" evidence="3">
    <location>
        <begin position="649"/>
        <end position="682"/>
    </location>
</feature>
<evidence type="ECO:0000313" key="6">
    <source>
        <dbReference type="Proteomes" id="UP001163328"/>
    </source>
</evidence>
<gene>
    <name evidence="5" type="ORF">K5I29_07360</name>
</gene>
<dbReference type="Gene3D" id="1.25.40.10">
    <property type="entry name" value="Tetratricopeptide repeat domain"/>
    <property type="match status" value="7"/>
</dbReference>
<keyword evidence="1" id="KW-0677">Repeat</keyword>
<keyword evidence="6" id="KW-1185">Reference proteome</keyword>
<keyword evidence="2 3" id="KW-0802">TPR repeat</keyword>
<feature type="repeat" description="TPR" evidence="3">
    <location>
        <begin position="314"/>
        <end position="347"/>
    </location>
</feature>
<dbReference type="Pfam" id="PF13174">
    <property type="entry name" value="TPR_6"/>
    <property type="match status" value="2"/>
</dbReference>
<evidence type="ECO:0000313" key="5">
    <source>
        <dbReference type="EMBL" id="UYW00387.1"/>
    </source>
</evidence>
<proteinExistence type="predicted"/>
<dbReference type="PANTHER" id="PTHR45586">
    <property type="entry name" value="TPR REPEAT-CONTAINING PROTEIN PA4667"/>
    <property type="match status" value="1"/>
</dbReference>
<dbReference type="PROSITE" id="PS50005">
    <property type="entry name" value="TPR"/>
    <property type="match status" value="7"/>
</dbReference>
<dbReference type="SUPFAM" id="SSF48452">
    <property type="entry name" value="TPR-like"/>
    <property type="match status" value="4"/>
</dbReference>
<sequence>MISRNKILLTSMCFAAAATHAQESSIYTYELVHFDNALNLYQNKQFLQAQILFDQVIKEDLPLDIKADCAYYSAQCAIRLDQYGADVLMEDFVANYPTSSKQAQAYYEVASYYFNQNSYAKALKYFDKVNERNLSNTEREQFYFQKGYCYFAAKNKKDAERYFNRIVNSENFGAQAKYYIGYMAYEVDNYKQATEMFGSDQVKNKYQDSMGYFQADMNFKLGNFEKAIEVGTAQLSKANAQEKSDLNKIIGESYFNLQKYPEALPYLSQYKGKNGKWNNVDFYQLGYTYYKQGDYDNAIAQFNKILQGQDHVAQNAYYHLGESYLKKDQKLQALNAFKMASEMSFDPKIQEDAHLNYAKLSYEIGNPYQSVPEVLMVYIKNYPNSSHKAELEQLLINSYISSKNYKEALRLLENNRAPQNRIIYQKVAFYRGLELYADGDYTGAYDFFNKVISEAKDPEYTARAIFWKGETEYTLTKYNDALQSFRLFETLPDAAKVRENKNFNYNMAYAYFKVKDYENAAKYFQKYIDGYKKDDKMRYNDAYLRMADSYFVSSKYWPAMESYNKAIQLGTIDADYAAYQKAISYGFVSKNDRKIEDLTTFIKTYPNSTYTAEAMYELGNTYVNENKVNEAVKAYDNLIAKFPSSLLVGKSKLRQGLAYYNSNQNDKALEKFKKVAAEHPNTEEAVQAVETSRLIYMDLGKVNEFAEWVKTLDFIEISSAELDNDSYNSALKQYQQNNVKQAINGFTSYLAQFPNGLHVLKANFYLAEMYFADGLYNNAAKYYEEVVGKNRNEFTEQSLVRLSEIYNKEKNNPKSIKIFKRIESEADFPQNVNYAQANLMKAYYGTEDFVNAEKYANKVLSNTKVDDKIKSDAQIIIARSAVKTENWAKAQQAYSNLQKIATGELAAEALYYDAYFKNLDKKYAESTAAVQKLAKDYSGYKYFGSKGLIIMAKNFFATDDAFQATYILESVIKNFSSYPDVVEEAKQELAHIKGEAAQTNSSITN</sequence>
<feature type="repeat" description="TPR" evidence="3">
    <location>
        <begin position="103"/>
        <end position="136"/>
    </location>
</feature>
<feature type="repeat" description="TPR" evidence="3">
    <location>
        <begin position="540"/>
        <end position="573"/>
    </location>
</feature>
<accession>A0ABY6LXW6</accession>
<feature type="signal peptide" evidence="4">
    <location>
        <begin position="1"/>
        <end position="21"/>
    </location>
</feature>
<dbReference type="EMBL" id="CP081495">
    <property type="protein sequence ID" value="UYW00387.1"/>
    <property type="molecule type" value="Genomic_DNA"/>
</dbReference>
<dbReference type="InterPro" id="IPR019734">
    <property type="entry name" value="TPR_rpt"/>
</dbReference>
<dbReference type="RefSeq" id="WP_264432077.1">
    <property type="nucleotide sequence ID" value="NZ_CP081495.1"/>
</dbReference>
<name>A0ABY6LXW6_9FLAO</name>
<evidence type="ECO:0000256" key="2">
    <source>
        <dbReference type="ARBA" id="ARBA00022803"/>
    </source>
</evidence>
<dbReference type="Proteomes" id="UP001163328">
    <property type="component" value="Chromosome"/>
</dbReference>
<organism evidence="5 6">
    <name type="scientific">Flavobacterium agricola</name>
    <dbReference type="NCBI Taxonomy" id="2870839"/>
    <lineage>
        <taxon>Bacteria</taxon>
        <taxon>Pseudomonadati</taxon>
        <taxon>Bacteroidota</taxon>
        <taxon>Flavobacteriia</taxon>
        <taxon>Flavobacteriales</taxon>
        <taxon>Flavobacteriaceae</taxon>
        <taxon>Flavobacterium</taxon>
    </lineage>
</organism>
<dbReference type="SMART" id="SM00028">
    <property type="entry name" value="TPR"/>
    <property type="match status" value="12"/>
</dbReference>
<dbReference type="Pfam" id="PF13432">
    <property type="entry name" value="TPR_16"/>
    <property type="match status" value="3"/>
</dbReference>
<reference evidence="5" key="1">
    <citation type="submission" date="2021-08" db="EMBL/GenBank/DDBJ databases">
        <title>Flavobacterium sp. strain CC-SYL302.</title>
        <authorList>
            <person name="Lin S.-Y."/>
            <person name="Lee T.-H."/>
            <person name="Young C.-C."/>
        </authorList>
    </citation>
    <scope>NUCLEOTIDE SEQUENCE</scope>
    <source>
        <strain evidence="5">CC-SYL302</strain>
    </source>
</reference>
<evidence type="ECO:0000256" key="3">
    <source>
        <dbReference type="PROSITE-ProRule" id="PRU00339"/>
    </source>
</evidence>
<feature type="chain" id="PRO_5045111167" evidence="4">
    <location>
        <begin position="22"/>
        <end position="1005"/>
    </location>
</feature>